<feature type="transmembrane region" description="Helical" evidence="1">
    <location>
        <begin position="51"/>
        <end position="74"/>
    </location>
</feature>
<feature type="transmembrane region" description="Helical" evidence="1">
    <location>
        <begin position="86"/>
        <end position="110"/>
    </location>
</feature>
<evidence type="ECO:0000313" key="2">
    <source>
        <dbReference type="EMBL" id="WZN45292.1"/>
    </source>
</evidence>
<sequence length="227" mass="24579">MKNRIVASLCCLGVAGLVFAFGDLLIDQENVIFKASQEPEKFAALTTSGAYYWWAGRGFLGVFLEMVGTLGLYFHLQQTKAEKWAFAGLLLTLTHQLLGMGVFAIAYFLFPAAGALYQNGIPQAIPFVTMQGALGLFFALSLVCTMAGLACMAVAVQKSGKLPKFSGWLALLGFALIPVPGVIVQFVANITWGAAYFWMAWHIAKMATAIKLQRNEAIGRLQGVLKD</sequence>
<dbReference type="RefSeq" id="WP_341840045.1">
    <property type="nucleotide sequence ID" value="NZ_CP149792.1"/>
</dbReference>
<evidence type="ECO:0000256" key="1">
    <source>
        <dbReference type="SAM" id="Phobius"/>
    </source>
</evidence>
<evidence type="ECO:0008006" key="4">
    <source>
        <dbReference type="Google" id="ProtNLM"/>
    </source>
</evidence>
<keyword evidence="3" id="KW-1185">Reference proteome</keyword>
<keyword evidence="1" id="KW-1133">Transmembrane helix</keyword>
<gene>
    <name evidence="2" type="ORF">WJU22_20545</name>
</gene>
<accession>A0ABZ2Z1T4</accession>
<keyword evidence="1" id="KW-0472">Membrane</keyword>
<proteinExistence type="predicted"/>
<reference evidence="2 3" key="1">
    <citation type="submission" date="2024-03" db="EMBL/GenBank/DDBJ databases">
        <title>Chitinophaga caseinilytica sp. nov., a casein hydrolysing bacterium isolated from forest soil.</title>
        <authorList>
            <person name="Lee D.S."/>
            <person name="Han D.M."/>
            <person name="Baek J.H."/>
            <person name="Choi D.G."/>
            <person name="Jeon J.H."/>
            <person name="Jeon C.O."/>
        </authorList>
    </citation>
    <scope>NUCLEOTIDE SEQUENCE [LARGE SCALE GENOMIC DNA]</scope>
    <source>
        <strain evidence="2 3">KACC 19118</strain>
    </source>
</reference>
<feature type="transmembrane region" description="Helical" evidence="1">
    <location>
        <begin position="130"/>
        <end position="156"/>
    </location>
</feature>
<name>A0ABZ2Z1T4_9BACT</name>
<protein>
    <recommendedName>
        <fullName evidence="4">DUF4386 domain-containing protein</fullName>
    </recommendedName>
</protein>
<keyword evidence="1" id="KW-0812">Transmembrane</keyword>
<feature type="transmembrane region" description="Helical" evidence="1">
    <location>
        <begin position="168"/>
        <end position="188"/>
    </location>
</feature>
<dbReference type="EMBL" id="CP150096">
    <property type="protein sequence ID" value="WZN45292.1"/>
    <property type="molecule type" value="Genomic_DNA"/>
</dbReference>
<organism evidence="2 3">
    <name type="scientific">Chitinophaga caseinilytica</name>
    <dbReference type="NCBI Taxonomy" id="2267521"/>
    <lineage>
        <taxon>Bacteria</taxon>
        <taxon>Pseudomonadati</taxon>
        <taxon>Bacteroidota</taxon>
        <taxon>Chitinophagia</taxon>
        <taxon>Chitinophagales</taxon>
        <taxon>Chitinophagaceae</taxon>
        <taxon>Chitinophaga</taxon>
    </lineage>
</organism>
<dbReference type="Proteomes" id="UP001449657">
    <property type="component" value="Chromosome"/>
</dbReference>
<evidence type="ECO:0000313" key="3">
    <source>
        <dbReference type="Proteomes" id="UP001449657"/>
    </source>
</evidence>